<feature type="compositionally biased region" description="Basic residues" evidence="1">
    <location>
        <begin position="163"/>
        <end position="173"/>
    </location>
</feature>
<organism evidence="2">
    <name type="scientific">Tupanvirus deep ocean</name>
    <dbReference type="NCBI Taxonomy" id="2126984"/>
    <lineage>
        <taxon>Viruses</taxon>
        <taxon>Varidnaviria</taxon>
        <taxon>Bamfordvirae</taxon>
        <taxon>Nucleocytoviricota</taxon>
        <taxon>Megaviricetes</taxon>
        <taxon>Imitervirales</taxon>
        <taxon>Mimiviridae</taxon>
        <taxon>Megamimivirinae</taxon>
        <taxon>Tupanvirus</taxon>
        <taxon>Tupanvirus altamarinense</taxon>
    </lineage>
</organism>
<feature type="region of interest" description="Disordered" evidence="1">
    <location>
        <begin position="1"/>
        <end position="20"/>
    </location>
</feature>
<evidence type="ECO:0000313" key="2">
    <source>
        <dbReference type="EMBL" id="QKU33781.1"/>
    </source>
</evidence>
<reference evidence="2" key="1">
    <citation type="submission" date="2017-06" db="EMBL/GenBank/DDBJ databases">
        <authorList>
            <person name="Assis F.L."/>
            <person name="Abrahao J.S."/>
            <person name="Silva L."/>
            <person name="Khalil J.B."/>
            <person name="Rodrigues R."/>
            <person name="Silva L.S."/>
            <person name="Boratto P."/>
            <person name="Andrade M."/>
            <person name="Kroon E.G."/>
            <person name="Ribeiro B."/>
            <person name="Bergier I."/>
            <person name="Seligmann H."/>
            <person name="Ghigo E."/>
            <person name="Colson P."/>
            <person name="Levasseur A."/>
            <person name="Raoult D."/>
            <person name="Scola B.L."/>
        </authorList>
    </citation>
    <scope>NUCLEOTIDE SEQUENCE</scope>
    <source>
        <strain evidence="2">Deep ocean</strain>
    </source>
</reference>
<feature type="compositionally biased region" description="Polar residues" evidence="1">
    <location>
        <begin position="178"/>
        <end position="193"/>
    </location>
</feature>
<reference evidence="2" key="2">
    <citation type="journal article" date="2018" name="Nat. Commun.">
        <title>Tailed giant Tupanvirus possesses the most complete translational apparatus of the known virosphere.</title>
        <authorList>
            <person name="Abrahao J."/>
            <person name="Silva L."/>
            <person name="Silva L.S."/>
            <person name="Khalil J.Y.B."/>
            <person name="Rodrigues R."/>
            <person name="Arantes T."/>
            <person name="Assis F."/>
            <person name="Boratto P."/>
            <person name="Andrade M."/>
            <person name="Kroon E.G."/>
            <person name="Ribeiro B."/>
            <person name="Bergier I."/>
            <person name="Seligmann H."/>
            <person name="Ghigo E."/>
            <person name="Colson P."/>
            <person name="Levasseur A."/>
            <person name="Kroemer G."/>
            <person name="Raoult D."/>
            <person name="La Scola B."/>
        </authorList>
    </citation>
    <scope>NUCLEOTIDE SEQUENCE [LARGE SCALE GENOMIC DNA]</scope>
    <source>
        <strain evidence="2">Deep ocean</strain>
    </source>
</reference>
<feature type="compositionally biased region" description="Low complexity" evidence="1">
    <location>
        <begin position="258"/>
        <end position="268"/>
    </location>
</feature>
<feature type="region of interest" description="Disordered" evidence="1">
    <location>
        <begin position="136"/>
        <end position="268"/>
    </location>
</feature>
<proteinExistence type="predicted"/>
<dbReference type="InterPro" id="IPR035979">
    <property type="entry name" value="RBD_domain_sf"/>
</dbReference>
<dbReference type="RefSeq" id="YP_010780389.1">
    <property type="nucleotide sequence ID" value="NC_075038.1"/>
</dbReference>
<accession>A0A6N1NVY5</accession>
<dbReference type="GO" id="GO:0003676">
    <property type="term" value="F:nucleic acid binding"/>
    <property type="evidence" value="ECO:0007669"/>
    <property type="project" value="InterPro"/>
</dbReference>
<evidence type="ECO:0000256" key="1">
    <source>
        <dbReference type="SAM" id="MobiDB-lite"/>
    </source>
</evidence>
<dbReference type="SUPFAM" id="SSF54928">
    <property type="entry name" value="RNA-binding domain, RBD"/>
    <property type="match status" value="1"/>
</dbReference>
<dbReference type="KEGG" id="vg:80517080"/>
<name>A0A6N1NVY5_9VIRU</name>
<feature type="compositionally biased region" description="Polar residues" evidence="1">
    <location>
        <begin position="232"/>
        <end position="243"/>
    </location>
</feature>
<feature type="compositionally biased region" description="Low complexity" evidence="1">
    <location>
        <begin position="144"/>
        <end position="162"/>
    </location>
</feature>
<dbReference type="EMBL" id="MF405918">
    <property type="protein sequence ID" value="QKU33781.1"/>
    <property type="molecule type" value="Genomic_DNA"/>
</dbReference>
<protein>
    <submittedName>
        <fullName evidence="2">Putative low complexity protein</fullName>
    </submittedName>
</protein>
<dbReference type="GeneID" id="80517080"/>
<sequence length="268" mass="31471">MSNEQTQNEVTDRTNDVSENVVSTNATEPTVTDSSVNIVHDDPVAEEMPVVQREKVNYEVVFFVRYNNSDRPSSEEITNFFNNYGVVHHVNCPEGRNYAFIFMSSLSTTAEHRRTRTTISQIIHDMTPENRFHITVASSNRGTQYNGQRRYNSNNNRNGNNYRTRHFGRFRRPRFTDQRNQNDNTFEDNNSQRTVRHNRYQGSSENRRPYVRNGSDATEQRPRQQRRPESGTYRTNEASFVRSTSHRQGVRRPEGQPTQRTQRTQRTQ</sequence>
<feature type="compositionally biased region" description="Basic and acidic residues" evidence="1">
    <location>
        <begin position="218"/>
        <end position="229"/>
    </location>
</feature>